<reference evidence="1" key="1">
    <citation type="submission" date="2020-05" db="EMBL/GenBank/DDBJ databases">
        <title>Phylogenomic resolution of chytrid fungi.</title>
        <authorList>
            <person name="Stajich J.E."/>
            <person name="Amses K."/>
            <person name="Simmons R."/>
            <person name="Seto K."/>
            <person name="Myers J."/>
            <person name="Bonds A."/>
            <person name="Quandt C.A."/>
            <person name="Barry K."/>
            <person name="Liu P."/>
            <person name="Grigoriev I."/>
            <person name="Longcore J.E."/>
            <person name="James T.Y."/>
        </authorList>
    </citation>
    <scope>NUCLEOTIDE SEQUENCE</scope>
    <source>
        <strain evidence="1">JEL0476</strain>
    </source>
</reference>
<dbReference type="Pfam" id="PF17653">
    <property type="entry name" value="DUF5522"/>
    <property type="match status" value="1"/>
</dbReference>
<dbReference type="PANTHER" id="PTHR21037">
    <property type="entry name" value="39S RIBOSOMAL PROTEIN L14, MITOCHONDRIAL"/>
    <property type="match status" value="1"/>
</dbReference>
<keyword evidence="2" id="KW-1185">Reference proteome</keyword>
<evidence type="ECO:0000313" key="1">
    <source>
        <dbReference type="EMBL" id="KAJ3213329.1"/>
    </source>
</evidence>
<protein>
    <submittedName>
        <fullName evidence="1">Uncharacterized protein</fullName>
    </submittedName>
</protein>
<comment type="caution">
    <text evidence="1">The sequence shown here is derived from an EMBL/GenBank/DDBJ whole genome shotgun (WGS) entry which is preliminary data.</text>
</comment>
<dbReference type="AlphaFoldDB" id="A0AAD5TYM3"/>
<dbReference type="InterPro" id="IPR040807">
    <property type="entry name" value="DUF5522"/>
</dbReference>
<organism evidence="1 2">
    <name type="scientific">Clydaea vesicula</name>
    <dbReference type="NCBI Taxonomy" id="447962"/>
    <lineage>
        <taxon>Eukaryota</taxon>
        <taxon>Fungi</taxon>
        <taxon>Fungi incertae sedis</taxon>
        <taxon>Chytridiomycota</taxon>
        <taxon>Chytridiomycota incertae sedis</taxon>
        <taxon>Chytridiomycetes</taxon>
        <taxon>Lobulomycetales</taxon>
        <taxon>Lobulomycetaceae</taxon>
        <taxon>Clydaea</taxon>
    </lineage>
</organism>
<dbReference type="EMBL" id="JADGJW010000722">
    <property type="protein sequence ID" value="KAJ3213329.1"/>
    <property type="molecule type" value="Genomic_DNA"/>
</dbReference>
<name>A0AAD5TYM3_9FUNG</name>
<evidence type="ECO:0000313" key="2">
    <source>
        <dbReference type="Proteomes" id="UP001211065"/>
    </source>
</evidence>
<accession>A0AAD5TYM3</accession>
<proteinExistence type="predicted"/>
<dbReference type="Proteomes" id="UP001211065">
    <property type="component" value="Unassembled WGS sequence"/>
</dbReference>
<sequence length="87" mass="9940">MSSEKVKHTDTSTPYYLVHKAACEKGGLTYEDPETGYTVFTELSHLKRGKCCGNKCRHCPFDHVNVRENKSKTFKVEIELEKSNSNK</sequence>
<dbReference type="PANTHER" id="PTHR21037:SF2">
    <property type="entry name" value="SIMILAR TO NOVEL PROTEIN"/>
    <property type="match status" value="1"/>
</dbReference>
<gene>
    <name evidence="1" type="ORF">HK099_007455</name>
</gene>